<name>A0A291QX51_9BACT</name>
<organism evidence="1 2">
    <name type="scientific">Chitinophaga caeni</name>
    <dbReference type="NCBI Taxonomy" id="2029983"/>
    <lineage>
        <taxon>Bacteria</taxon>
        <taxon>Pseudomonadati</taxon>
        <taxon>Bacteroidota</taxon>
        <taxon>Chitinophagia</taxon>
        <taxon>Chitinophagales</taxon>
        <taxon>Chitinophagaceae</taxon>
        <taxon>Chitinophaga</taxon>
    </lineage>
</organism>
<dbReference type="AlphaFoldDB" id="A0A291QX51"/>
<gene>
    <name evidence="1" type="ORF">COR50_15805</name>
</gene>
<dbReference type="Proteomes" id="UP000220133">
    <property type="component" value="Chromosome"/>
</dbReference>
<sequence length="823" mass="92797">MATTLFLNLYTLSAQRLQLDSKQGTFILDKSGKISYFGPASRSLDNNLLHKDSSSYLLQIKRFSSNEMEKPTSLNWKKKNGKWKAVFHFNENFVELTFEEKDGYLTAEATAVKDPGKIELLEWGKIYTPISDSVGQSLGVAYNSEFAIGILGLNLKSQGGFEINHRERFGNAAQRFSGGTVLQGFTRNRGLPRVDNNFIQELTFASPLKDGDARLQGSKFAFYCVKTNDLLKIIHTIEMNEGLPVLSHADGWIKTSKYATSSKFIMSYDVNNIDACLDLAEKAGITNVYHPGIFKTWGTFKLDSSKFPMGTKSIAALSEKAKARNITLGAHALSNFITTNDPLVSPIPHPDLQLAGVTVLKQDIDTASQTIILRNAGYIKAYSKDNYIPTGKEYNVNRDREIFAIRIGNEIIEYSDAVQQGNDIVLSGCKRGAFNTAVAAHQNGDRAGRLASHAYKVFFANIILQDTVAQNLARFFNEAKLKRISFDGVEGGVATGHNRYSCERFVYVFFRNLVDKNIVANSSDLMHYAWHYFSNESWGEPWWAKNFRESQLDHRLAVQQELKEDLMPRKMGQFSLTNKTTLKDINWLMGLCAGYDSGVDFYVSPDFEKINPAAKEILNTIKKWEIVRNKQTLSGIQKKQLRDVYTLYSLSADADHPQIEIIETWAPEQGKLQQEDDRNTLPVDLLVRGSNTIISFDYHHKHVVTEPGLPTHSELKFYSVAKEQELMFAARLPVNAASSISGLYLKSGARKISLPFKLNPGDYILLDQDQMMRHFDKNGRKLDEQEASGIFDVKKGNNLILVDYDWPYEKPGPEVIINFKINK</sequence>
<evidence type="ECO:0000313" key="2">
    <source>
        <dbReference type="Proteomes" id="UP000220133"/>
    </source>
</evidence>
<dbReference type="KEGG" id="cbae:COR50_15805"/>
<proteinExistence type="predicted"/>
<keyword evidence="2" id="KW-1185">Reference proteome</keyword>
<accession>A0A291QX51</accession>
<evidence type="ECO:0000313" key="1">
    <source>
        <dbReference type="EMBL" id="ATL48507.1"/>
    </source>
</evidence>
<dbReference type="EMBL" id="CP023777">
    <property type="protein sequence ID" value="ATL48507.1"/>
    <property type="molecule type" value="Genomic_DNA"/>
</dbReference>
<protein>
    <submittedName>
        <fullName evidence="1">Uncharacterized protein</fullName>
    </submittedName>
</protein>
<reference evidence="1 2" key="1">
    <citation type="submission" date="2017-10" db="EMBL/GenBank/DDBJ databases">
        <title>Paenichitinophaga pekingensis gen. nov., sp. nov., isolated from activated sludge.</title>
        <authorList>
            <person name="Jin D."/>
            <person name="Kong X."/>
            <person name="Deng Y."/>
            <person name="Bai Z."/>
        </authorList>
    </citation>
    <scope>NUCLEOTIDE SEQUENCE [LARGE SCALE GENOMIC DNA]</scope>
    <source>
        <strain evidence="1 2">13</strain>
    </source>
</reference>